<dbReference type="RefSeq" id="WP_127917938.1">
    <property type="nucleotide sequence ID" value="NZ_RKLP01000011.1"/>
</dbReference>
<keyword evidence="1" id="KW-0472">Membrane</keyword>
<gene>
    <name evidence="2" type="ORF">EGT67_20530</name>
</gene>
<comment type="caution">
    <text evidence="2">The sequence shown here is derived from an EMBL/GenBank/DDBJ whole genome shotgun (WGS) entry which is preliminary data.</text>
</comment>
<organism evidence="2 3">
    <name type="scientific">Prescottella agglutinans</name>
    <dbReference type="NCBI Taxonomy" id="1644129"/>
    <lineage>
        <taxon>Bacteria</taxon>
        <taxon>Bacillati</taxon>
        <taxon>Actinomycetota</taxon>
        <taxon>Actinomycetes</taxon>
        <taxon>Mycobacteriales</taxon>
        <taxon>Nocardiaceae</taxon>
        <taxon>Prescottella</taxon>
    </lineage>
</organism>
<keyword evidence="1" id="KW-0812">Transmembrane</keyword>
<keyword evidence="1" id="KW-1133">Transmembrane helix</keyword>
<evidence type="ECO:0000256" key="1">
    <source>
        <dbReference type="SAM" id="Phobius"/>
    </source>
</evidence>
<proteinExistence type="predicted"/>
<feature type="transmembrane region" description="Helical" evidence="1">
    <location>
        <begin position="36"/>
        <end position="60"/>
    </location>
</feature>
<reference evidence="2 3" key="1">
    <citation type="submission" date="2018-11" db="EMBL/GenBank/DDBJ databases">
        <title>Rhodococcus spongicola sp. nov. and Rhodococcus xishaensis sp. nov. from marine sponges.</title>
        <authorList>
            <person name="Li L."/>
            <person name="Lin H.W."/>
        </authorList>
    </citation>
    <scope>NUCLEOTIDE SEQUENCE [LARGE SCALE GENOMIC DNA]</scope>
    <source>
        <strain evidence="2 3">CCTCC AB2014297</strain>
    </source>
</reference>
<dbReference type="AlphaFoldDB" id="A0A3S3E7Y9"/>
<feature type="transmembrane region" description="Helical" evidence="1">
    <location>
        <begin position="12"/>
        <end position="30"/>
    </location>
</feature>
<sequence length="65" mass="6671">MPGGPGRRPVRHLLVLGVTVTATVVVAVAVSLTGSIWMAATLGVLCILAVIAVVVLWQVLPPTDD</sequence>
<protein>
    <submittedName>
        <fullName evidence="2">Uncharacterized protein</fullName>
    </submittedName>
</protein>
<keyword evidence="3" id="KW-1185">Reference proteome</keyword>
<dbReference type="EMBL" id="RKLP01000011">
    <property type="protein sequence ID" value="RVW07816.1"/>
    <property type="molecule type" value="Genomic_DNA"/>
</dbReference>
<name>A0A3S3E7Y9_9NOCA</name>
<evidence type="ECO:0000313" key="2">
    <source>
        <dbReference type="EMBL" id="RVW07816.1"/>
    </source>
</evidence>
<accession>A0A3S3E7Y9</accession>
<dbReference type="Proteomes" id="UP000286208">
    <property type="component" value="Unassembled WGS sequence"/>
</dbReference>
<evidence type="ECO:0000313" key="3">
    <source>
        <dbReference type="Proteomes" id="UP000286208"/>
    </source>
</evidence>